<keyword evidence="2" id="KW-0732">Signal</keyword>
<evidence type="ECO:0008006" key="5">
    <source>
        <dbReference type="Google" id="ProtNLM"/>
    </source>
</evidence>
<evidence type="ECO:0000313" key="3">
    <source>
        <dbReference type="EMBL" id="MDC0681460.1"/>
    </source>
</evidence>
<sequence length="506" mass="53795">MPHKICVAAPFALASALLLHAEAVRASGALEITGAPTSANGLNARALARGPEAAFFNPALLPYAAATTQAGFFVLVTHGDITLAARPPGVDVPESVYDGQIRNPDGSTSRLTHRPMPGSKLPSPRADTRDRQTNTYATLGFVRPLYEDRLVLGFYALLPLRSFQEQRAFFADERAQYFSNRLEFELLGDRLSVTSLAVSMAGRITRWLSVGAGVDVTIGTSARTAVHVPDASDQRTALINPDVEVESVFAPYFAFATSPAPWLRLSATLHLASASDTDGENRIRFWNTTYPEGESSVPQAYRLTLGHQPTRVSVGASVTGPPSGDRGGERAARSKGPALPAWEIGGHALLTRWSEYRDRHAEAPPDPWSSTVSVGLGGAVVLGSRRLSADVAFTPSPVPDQTGRTNHVDNARLAVAASFETPVSLFGADFGVGAFLHGQLLVPREVSKSPSARNPVFDEVPDNLVDIVSGEPLDGVEGLQTNNPGYPGFSSGGWLAGAGFVLRLPE</sequence>
<keyword evidence="4" id="KW-1185">Reference proteome</keyword>
<evidence type="ECO:0000256" key="1">
    <source>
        <dbReference type="SAM" id="MobiDB-lite"/>
    </source>
</evidence>
<name>A0ABT5C6K8_9BACT</name>
<dbReference type="Proteomes" id="UP001217485">
    <property type="component" value="Unassembled WGS sequence"/>
</dbReference>
<dbReference type="Gene3D" id="2.40.160.60">
    <property type="entry name" value="Outer membrane protein transport protein (OMPP1/FadL/TodX)"/>
    <property type="match status" value="1"/>
</dbReference>
<gene>
    <name evidence="3" type="ORF">POL72_27210</name>
</gene>
<dbReference type="RefSeq" id="WP_272098557.1">
    <property type="nucleotide sequence ID" value="NZ_JAQNDK010000003.1"/>
</dbReference>
<evidence type="ECO:0000313" key="4">
    <source>
        <dbReference type="Proteomes" id="UP001217485"/>
    </source>
</evidence>
<organism evidence="3 4">
    <name type="scientific">Sorangium atrum</name>
    <dbReference type="NCBI Taxonomy" id="2995308"/>
    <lineage>
        <taxon>Bacteria</taxon>
        <taxon>Pseudomonadati</taxon>
        <taxon>Myxococcota</taxon>
        <taxon>Polyangia</taxon>
        <taxon>Polyangiales</taxon>
        <taxon>Polyangiaceae</taxon>
        <taxon>Sorangium</taxon>
    </lineage>
</organism>
<proteinExistence type="predicted"/>
<feature type="signal peptide" evidence="2">
    <location>
        <begin position="1"/>
        <end position="21"/>
    </location>
</feature>
<reference evidence="3 4" key="1">
    <citation type="submission" date="2023-01" db="EMBL/GenBank/DDBJ databases">
        <title>Minimal conservation of predation-associated metabolite biosynthetic gene clusters underscores biosynthetic potential of Myxococcota including descriptions for ten novel species: Archangium lansinium sp. nov., Myxococcus landrumus sp. nov., Nannocystis bai.</title>
        <authorList>
            <person name="Ahearne A."/>
            <person name="Stevens C."/>
            <person name="Dowd S."/>
        </authorList>
    </citation>
    <scope>NUCLEOTIDE SEQUENCE [LARGE SCALE GENOMIC DNA]</scope>
    <source>
        <strain evidence="3 4">WIWO2</strain>
    </source>
</reference>
<accession>A0ABT5C6K8</accession>
<protein>
    <recommendedName>
        <fullName evidence="5">Secreted protein</fullName>
    </recommendedName>
</protein>
<comment type="caution">
    <text evidence="3">The sequence shown here is derived from an EMBL/GenBank/DDBJ whole genome shotgun (WGS) entry which is preliminary data.</text>
</comment>
<feature type="region of interest" description="Disordered" evidence="1">
    <location>
        <begin position="94"/>
        <end position="129"/>
    </location>
</feature>
<feature type="chain" id="PRO_5046389857" description="Secreted protein" evidence="2">
    <location>
        <begin position="22"/>
        <end position="506"/>
    </location>
</feature>
<dbReference type="EMBL" id="JAQNDK010000003">
    <property type="protein sequence ID" value="MDC0681460.1"/>
    <property type="molecule type" value="Genomic_DNA"/>
</dbReference>
<evidence type="ECO:0000256" key="2">
    <source>
        <dbReference type="SAM" id="SignalP"/>
    </source>
</evidence>
<feature type="region of interest" description="Disordered" evidence="1">
    <location>
        <begin position="312"/>
        <end position="335"/>
    </location>
</feature>